<accession>A0A7I9V0K5</accession>
<comment type="caution">
    <text evidence="5">The sequence shown here is derived from an EMBL/GenBank/DDBJ whole genome shotgun (WGS) entry which is preliminary data.</text>
</comment>
<dbReference type="NCBIfam" id="TIGR00996">
    <property type="entry name" value="Mtu_fam_mce"/>
    <property type="match status" value="1"/>
</dbReference>
<dbReference type="Pfam" id="PF11887">
    <property type="entry name" value="Mce4_CUP1"/>
    <property type="match status" value="1"/>
</dbReference>
<keyword evidence="2" id="KW-0472">Membrane</keyword>
<evidence type="ECO:0000256" key="1">
    <source>
        <dbReference type="SAM" id="MobiDB-lite"/>
    </source>
</evidence>
<dbReference type="EMBL" id="BJOU01000008">
    <property type="protein sequence ID" value="GED98716.1"/>
    <property type="molecule type" value="Genomic_DNA"/>
</dbReference>
<evidence type="ECO:0000313" key="6">
    <source>
        <dbReference type="Proteomes" id="UP000444980"/>
    </source>
</evidence>
<dbReference type="InterPro" id="IPR005693">
    <property type="entry name" value="Mce"/>
</dbReference>
<dbReference type="InterPro" id="IPR052336">
    <property type="entry name" value="MlaD_Phospholipid_Transporter"/>
</dbReference>
<dbReference type="RefSeq" id="WP_161928111.1">
    <property type="nucleotide sequence ID" value="NZ_BJOU01000008.1"/>
</dbReference>
<feature type="transmembrane region" description="Helical" evidence="2">
    <location>
        <begin position="21"/>
        <end position="42"/>
    </location>
</feature>
<protein>
    <submittedName>
        <fullName evidence="5">ABC transporter substrate-binding protein</fullName>
    </submittedName>
</protein>
<organism evidence="5 6">
    <name type="scientific">Gordonia crocea</name>
    <dbReference type="NCBI Taxonomy" id="589162"/>
    <lineage>
        <taxon>Bacteria</taxon>
        <taxon>Bacillati</taxon>
        <taxon>Actinomycetota</taxon>
        <taxon>Actinomycetes</taxon>
        <taxon>Mycobacteriales</taxon>
        <taxon>Gordoniaceae</taxon>
        <taxon>Gordonia</taxon>
    </lineage>
</organism>
<dbReference type="PANTHER" id="PTHR33371:SF4">
    <property type="entry name" value="INTERMEMBRANE PHOSPHOLIPID TRANSPORT SYSTEM BINDING PROTEIN MLAD"/>
    <property type="match status" value="1"/>
</dbReference>
<dbReference type="OrthoDB" id="4516955at2"/>
<dbReference type="GO" id="GO:0005576">
    <property type="term" value="C:extracellular region"/>
    <property type="evidence" value="ECO:0007669"/>
    <property type="project" value="TreeGrafter"/>
</dbReference>
<evidence type="ECO:0000313" key="5">
    <source>
        <dbReference type="EMBL" id="GED98716.1"/>
    </source>
</evidence>
<keyword evidence="2" id="KW-0812">Transmembrane</keyword>
<keyword evidence="2" id="KW-1133">Transmembrane helix</keyword>
<evidence type="ECO:0000259" key="3">
    <source>
        <dbReference type="Pfam" id="PF02470"/>
    </source>
</evidence>
<gene>
    <name evidence="5" type="ORF">nbrc107697_27550</name>
</gene>
<feature type="domain" description="Mammalian cell entry C-terminal" evidence="4">
    <location>
        <begin position="136"/>
        <end position="309"/>
    </location>
</feature>
<proteinExistence type="predicted"/>
<dbReference type="InterPro" id="IPR003399">
    <property type="entry name" value="Mce/MlaD"/>
</dbReference>
<evidence type="ECO:0000256" key="2">
    <source>
        <dbReference type="SAM" id="Phobius"/>
    </source>
</evidence>
<dbReference type="Proteomes" id="UP000444980">
    <property type="component" value="Unassembled WGS sequence"/>
</dbReference>
<feature type="region of interest" description="Disordered" evidence="1">
    <location>
        <begin position="409"/>
        <end position="456"/>
    </location>
</feature>
<feature type="compositionally biased region" description="Basic residues" evidence="1">
    <location>
        <begin position="435"/>
        <end position="446"/>
    </location>
</feature>
<evidence type="ECO:0000259" key="4">
    <source>
        <dbReference type="Pfam" id="PF11887"/>
    </source>
</evidence>
<feature type="domain" description="Mce/MlaD" evidence="3">
    <location>
        <begin position="48"/>
        <end position="121"/>
    </location>
</feature>
<keyword evidence="6" id="KW-1185">Reference proteome</keyword>
<dbReference type="AlphaFoldDB" id="A0A7I9V0K5"/>
<dbReference type="Pfam" id="PF02470">
    <property type="entry name" value="MlaD"/>
    <property type="match status" value="1"/>
</dbReference>
<feature type="compositionally biased region" description="Pro residues" evidence="1">
    <location>
        <begin position="424"/>
        <end position="434"/>
    </location>
</feature>
<sequence>MTTPDLTTTNGPGRWFTPRHITGVVLGTVLALILASVLWWAFSGIGATTINATFKRSIGIYPGTDVKMLGVRVGEVQTVSPDGDRVHVKMRVKRGLKLPADVRAVQMAPSVIADRYVQLTPAYTGGPRAPRDITLSIDQTMVPVEVDELYANLQKLSRSLGPDGVNAKQGGKDGPVTEFVRVGADNLRGNGEKLGSAFTNMSKAATTLSDSSGNLVDTIKNLNVFVGALAENDAQVRKFNSQMASFNTFLAGERQQLGQALATLSVALGDVARFVNDNQQVIGDTVRSLQPTAKTLKDNQESIKEILTVLPVTVSNLINAYDAESGTLAMRLTIEDLQNLMAAQCKLLNPGSIMPGTKPFLEWQHKMAPIISHCVDVANQIKAGTSPLLPVLPFGIMSNDKTQRYAVPGTRRGRQSPQGNIPQPTSPNPQTPKPTKPKPTKPKANKPSHAPERGDR</sequence>
<dbReference type="InterPro" id="IPR024516">
    <property type="entry name" value="Mce_C"/>
</dbReference>
<reference evidence="6" key="1">
    <citation type="submission" date="2019-06" db="EMBL/GenBank/DDBJ databases">
        <title>Gordonia isolated from sludge of a wastewater treatment plant.</title>
        <authorList>
            <person name="Tamura T."/>
            <person name="Aoyama K."/>
            <person name="Kang Y."/>
            <person name="Saito S."/>
            <person name="Akiyama N."/>
            <person name="Yazawa K."/>
            <person name="Gonoi T."/>
            <person name="Mikami Y."/>
        </authorList>
    </citation>
    <scope>NUCLEOTIDE SEQUENCE [LARGE SCALE GENOMIC DNA]</scope>
    <source>
        <strain evidence="6">NBRC 107697</strain>
    </source>
</reference>
<dbReference type="PANTHER" id="PTHR33371">
    <property type="entry name" value="INTERMEMBRANE PHOSPHOLIPID TRANSPORT SYSTEM BINDING PROTEIN MLAD-RELATED"/>
    <property type="match status" value="1"/>
</dbReference>
<name>A0A7I9V0K5_9ACTN</name>